<evidence type="ECO:0000313" key="3">
    <source>
        <dbReference type="Proteomes" id="UP000218334"/>
    </source>
</evidence>
<feature type="region of interest" description="Disordered" evidence="1">
    <location>
        <begin position="299"/>
        <end position="333"/>
    </location>
</feature>
<sequence length="333" mass="37755">MSGELVEDLLRRNFGLDLQIWKIRKEKVIAIQQDLHRKAACVMYHQFPSLTSLSYGHPLSKVYKDAPVPPADMGFLGVWSNSLSKDELAWMLNVTRAPTYFMHELATEEVVDWHEGYTYHPGTMTKLETCFPPQGPYDAFAIDKIVEYLMEATDVINELGHGYHDWDSDEEGYWMWHEIIPGLRCYALIKERIPMVEVLKVIKPILKDGKWKHAYQGASTFYPQSSDPATYPSTMDLHNMISGSSSDEPNDLHAKALPLITAAVKCRQRRQNVLSHSAKELQIIASCLELLVKEEQTMDGQTLDTAESSSAAPRNGWFPTAAPQRKSLADRLS</sequence>
<protein>
    <submittedName>
        <fullName evidence="2">Uncharacterized protein</fullName>
    </submittedName>
</protein>
<dbReference type="EMBL" id="KZ293501">
    <property type="protein sequence ID" value="PBK59598.1"/>
    <property type="molecule type" value="Genomic_DNA"/>
</dbReference>
<organism evidence="2 3">
    <name type="scientific">Armillaria solidipes</name>
    <dbReference type="NCBI Taxonomy" id="1076256"/>
    <lineage>
        <taxon>Eukaryota</taxon>
        <taxon>Fungi</taxon>
        <taxon>Dikarya</taxon>
        <taxon>Basidiomycota</taxon>
        <taxon>Agaricomycotina</taxon>
        <taxon>Agaricomycetes</taxon>
        <taxon>Agaricomycetidae</taxon>
        <taxon>Agaricales</taxon>
        <taxon>Marasmiineae</taxon>
        <taxon>Physalacriaceae</taxon>
        <taxon>Armillaria</taxon>
    </lineage>
</organism>
<dbReference type="Proteomes" id="UP000218334">
    <property type="component" value="Unassembled WGS sequence"/>
</dbReference>
<dbReference type="AlphaFoldDB" id="A0A2H3B0R9"/>
<accession>A0A2H3B0R9</accession>
<gene>
    <name evidence="2" type="ORF">ARMSODRAFT_982932</name>
</gene>
<reference evidence="3" key="1">
    <citation type="journal article" date="2017" name="Nat. Ecol. Evol.">
        <title>Genome expansion and lineage-specific genetic innovations in the forest pathogenic fungi Armillaria.</title>
        <authorList>
            <person name="Sipos G."/>
            <person name="Prasanna A.N."/>
            <person name="Walter M.C."/>
            <person name="O'Connor E."/>
            <person name="Balint B."/>
            <person name="Krizsan K."/>
            <person name="Kiss B."/>
            <person name="Hess J."/>
            <person name="Varga T."/>
            <person name="Slot J."/>
            <person name="Riley R."/>
            <person name="Boka B."/>
            <person name="Rigling D."/>
            <person name="Barry K."/>
            <person name="Lee J."/>
            <person name="Mihaltcheva S."/>
            <person name="LaButti K."/>
            <person name="Lipzen A."/>
            <person name="Waldron R."/>
            <person name="Moloney N.M."/>
            <person name="Sperisen C."/>
            <person name="Kredics L."/>
            <person name="Vagvoelgyi C."/>
            <person name="Patrignani A."/>
            <person name="Fitzpatrick D."/>
            <person name="Nagy I."/>
            <person name="Doyle S."/>
            <person name="Anderson J.B."/>
            <person name="Grigoriev I.V."/>
            <person name="Gueldener U."/>
            <person name="Muensterkoetter M."/>
            <person name="Nagy L.G."/>
        </authorList>
    </citation>
    <scope>NUCLEOTIDE SEQUENCE [LARGE SCALE GENOMIC DNA]</scope>
    <source>
        <strain evidence="3">28-4</strain>
    </source>
</reference>
<evidence type="ECO:0000256" key="1">
    <source>
        <dbReference type="SAM" id="MobiDB-lite"/>
    </source>
</evidence>
<name>A0A2H3B0R9_9AGAR</name>
<proteinExistence type="predicted"/>
<feature type="compositionally biased region" description="Polar residues" evidence="1">
    <location>
        <begin position="299"/>
        <end position="312"/>
    </location>
</feature>
<keyword evidence="3" id="KW-1185">Reference proteome</keyword>
<evidence type="ECO:0000313" key="2">
    <source>
        <dbReference type="EMBL" id="PBK59598.1"/>
    </source>
</evidence>